<comment type="cofactor">
    <cofactor evidence="1">
        <name>Mg(2+)</name>
        <dbReference type="ChEBI" id="CHEBI:18420"/>
    </cofactor>
</comment>
<comment type="caution">
    <text evidence="7">The sequence shown here is derived from an EMBL/GenBank/DDBJ whole genome shotgun (WGS) entry which is preliminary data.</text>
</comment>
<keyword evidence="4" id="KW-0460">Magnesium</keyword>
<evidence type="ECO:0000256" key="3">
    <source>
        <dbReference type="ARBA" id="ARBA00022801"/>
    </source>
</evidence>
<evidence type="ECO:0000256" key="2">
    <source>
        <dbReference type="ARBA" id="ARBA00022723"/>
    </source>
</evidence>
<organism evidence="7 8">
    <name type="scientific">Filifactor villosus</name>
    <dbReference type="NCBI Taxonomy" id="29374"/>
    <lineage>
        <taxon>Bacteria</taxon>
        <taxon>Bacillati</taxon>
        <taxon>Bacillota</taxon>
        <taxon>Clostridia</taxon>
        <taxon>Peptostreptococcales</taxon>
        <taxon>Filifactoraceae</taxon>
        <taxon>Filifactor</taxon>
    </lineage>
</organism>
<keyword evidence="8" id="KW-1185">Reference proteome</keyword>
<evidence type="ECO:0000259" key="6">
    <source>
        <dbReference type="Pfam" id="PF10150"/>
    </source>
</evidence>
<dbReference type="PANTHER" id="PTHR30001:SF0">
    <property type="entry name" value="RIBONUCLEASE G"/>
    <property type="match status" value="1"/>
</dbReference>
<keyword evidence="5" id="KW-0694">RNA-binding</keyword>
<evidence type="ECO:0000256" key="5">
    <source>
        <dbReference type="ARBA" id="ARBA00022884"/>
    </source>
</evidence>
<reference evidence="8" key="1">
    <citation type="journal article" date="2019" name="Int. J. Syst. Evol. Microbiol.">
        <title>The Global Catalogue of Microorganisms (GCM) 10K type strain sequencing project: providing services to taxonomists for standard genome sequencing and annotation.</title>
        <authorList>
            <consortium name="The Broad Institute Genomics Platform"/>
            <consortium name="The Broad Institute Genome Sequencing Center for Infectious Disease"/>
            <person name="Wu L."/>
            <person name="Ma J."/>
        </authorList>
    </citation>
    <scope>NUCLEOTIDE SEQUENCE [LARGE SCALE GENOMIC DNA]</scope>
    <source>
        <strain evidence="8">CCUG 46385</strain>
    </source>
</reference>
<name>A0ABV9QKS8_9FIRM</name>
<dbReference type="PANTHER" id="PTHR30001">
    <property type="entry name" value="RIBONUCLEASE"/>
    <property type="match status" value="1"/>
</dbReference>
<keyword evidence="3" id="KW-0378">Hydrolase</keyword>
<dbReference type="InterPro" id="IPR019307">
    <property type="entry name" value="RNA-bd_AU-1/RNase_E/G"/>
</dbReference>
<dbReference type="InterPro" id="IPR012340">
    <property type="entry name" value="NA-bd_OB-fold"/>
</dbReference>
<accession>A0ABV9QKS8</accession>
<keyword evidence="2" id="KW-0479">Metal-binding</keyword>
<gene>
    <name evidence="7" type="ORF">ACFO4R_04620</name>
</gene>
<proteinExistence type="predicted"/>
<evidence type="ECO:0000256" key="4">
    <source>
        <dbReference type="ARBA" id="ARBA00022842"/>
    </source>
</evidence>
<dbReference type="SUPFAM" id="SSF50249">
    <property type="entry name" value="Nucleic acid-binding proteins"/>
    <property type="match status" value="1"/>
</dbReference>
<feature type="domain" description="RNA-binding protein AU-1/Ribonuclease E/G" evidence="6">
    <location>
        <begin position="99"/>
        <end position="355"/>
    </location>
</feature>
<sequence>MKKLIVEKSDYLLKLAYMDAGVLKRVELLKTQHSLRVGQVYKGIVRKKVAGLNAYFVDLGKEQGFLQSRNRYNLGDTVLLQVKTEAVGEKQAKMTEKLSLSGDYIVYLPFENKVSVSNKLPEEVVGTITEKLRSRYPKEGLILRTAALNTDFESIEKDLLKQKAIFYGIKENYEASQKGLLYEKTFIEHFFSSFFEDVREVSSNDKELLKQIKEILSKRMEYPRYVFEEAPLFRTLGIDLKKLSQKHYKFGELSLVIEKTEAFTAIDVNSGYRKGHLYMDDTAFEVNSSSCKHIVDLIILKNISGVILVDFIDMKSQAYKENLLEVLKREFLRDHKKVSVLNITSLGIVQIIRKRDSSDVMEELLCDCPYCFGSGKIPKKEWFLDSIRSEIEHYFLHYRVKEAPLIIEVPYVIKQTVEASLEVLETKYNCKFLLEFNYSGWDIRVYQRKEDKS</sequence>
<evidence type="ECO:0000313" key="7">
    <source>
        <dbReference type="EMBL" id="MFC4804360.1"/>
    </source>
</evidence>
<protein>
    <submittedName>
        <fullName evidence="7">Ribonuclease E/G</fullName>
    </submittedName>
</protein>
<dbReference type="InterPro" id="IPR004659">
    <property type="entry name" value="RNase_E/G"/>
</dbReference>
<evidence type="ECO:0000313" key="8">
    <source>
        <dbReference type="Proteomes" id="UP001595916"/>
    </source>
</evidence>
<dbReference type="Proteomes" id="UP001595916">
    <property type="component" value="Unassembled WGS sequence"/>
</dbReference>
<dbReference type="Pfam" id="PF10150">
    <property type="entry name" value="RNase_E_G"/>
    <property type="match status" value="1"/>
</dbReference>
<evidence type="ECO:0000256" key="1">
    <source>
        <dbReference type="ARBA" id="ARBA00001946"/>
    </source>
</evidence>
<dbReference type="RefSeq" id="WP_379787867.1">
    <property type="nucleotide sequence ID" value="NZ_JBHSHL010000014.1"/>
</dbReference>
<dbReference type="EMBL" id="JBHSHL010000014">
    <property type="protein sequence ID" value="MFC4804360.1"/>
    <property type="molecule type" value="Genomic_DNA"/>
</dbReference>